<dbReference type="PANTHER" id="PTHR46910">
    <property type="entry name" value="TRANSCRIPTION FACTOR PDR1"/>
    <property type="match status" value="1"/>
</dbReference>
<accession>A0AAD9Z683</accession>
<feature type="region of interest" description="Disordered" evidence="2">
    <location>
        <begin position="71"/>
        <end position="103"/>
    </location>
</feature>
<keyword evidence="1" id="KW-0539">Nucleus</keyword>
<comment type="caution">
    <text evidence="4">The sequence shown here is derived from an EMBL/GenBank/DDBJ whole genome shotgun (WGS) entry which is preliminary data.</text>
</comment>
<evidence type="ECO:0000313" key="5">
    <source>
        <dbReference type="Proteomes" id="UP001281410"/>
    </source>
</evidence>
<feature type="domain" description="Xylanolytic transcriptional activator regulatory" evidence="3">
    <location>
        <begin position="307"/>
        <end position="381"/>
    </location>
</feature>
<organism evidence="4 5">
    <name type="scientific">Dipteronia sinensis</name>
    <dbReference type="NCBI Taxonomy" id="43782"/>
    <lineage>
        <taxon>Eukaryota</taxon>
        <taxon>Viridiplantae</taxon>
        <taxon>Streptophyta</taxon>
        <taxon>Embryophyta</taxon>
        <taxon>Tracheophyta</taxon>
        <taxon>Spermatophyta</taxon>
        <taxon>Magnoliopsida</taxon>
        <taxon>eudicotyledons</taxon>
        <taxon>Gunneridae</taxon>
        <taxon>Pentapetalae</taxon>
        <taxon>rosids</taxon>
        <taxon>malvids</taxon>
        <taxon>Sapindales</taxon>
        <taxon>Sapindaceae</taxon>
        <taxon>Hippocastanoideae</taxon>
        <taxon>Acereae</taxon>
        <taxon>Dipteronia</taxon>
    </lineage>
</organism>
<dbReference type="CDD" id="cd12148">
    <property type="entry name" value="fungal_TF_MHR"/>
    <property type="match status" value="1"/>
</dbReference>
<dbReference type="Proteomes" id="UP001281410">
    <property type="component" value="Unassembled WGS sequence"/>
</dbReference>
<feature type="compositionally biased region" description="Low complexity" evidence="2">
    <location>
        <begin position="400"/>
        <end position="412"/>
    </location>
</feature>
<dbReference type="PANTHER" id="PTHR46910:SF9">
    <property type="entry name" value="MISCELLANEOUS ZN(II)2CYS6 TRANSCRIPTION FACTOR (EUROFUNG)"/>
    <property type="match status" value="1"/>
</dbReference>
<evidence type="ECO:0000313" key="4">
    <source>
        <dbReference type="EMBL" id="KAK3172185.1"/>
    </source>
</evidence>
<name>A0AAD9Z683_9ROSI</name>
<feature type="region of interest" description="Disordered" evidence="2">
    <location>
        <begin position="396"/>
        <end position="433"/>
    </location>
</feature>
<reference evidence="4" key="1">
    <citation type="journal article" date="2023" name="Plant J.">
        <title>Genome sequences and population genomics provide insights into the demographic history, inbreeding, and mutation load of two 'living fossil' tree species of Dipteronia.</title>
        <authorList>
            <person name="Feng Y."/>
            <person name="Comes H.P."/>
            <person name="Chen J."/>
            <person name="Zhu S."/>
            <person name="Lu R."/>
            <person name="Zhang X."/>
            <person name="Li P."/>
            <person name="Qiu J."/>
            <person name="Olsen K.M."/>
            <person name="Qiu Y."/>
        </authorList>
    </citation>
    <scope>NUCLEOTIDE SEQUENCE</scope>
    <source>
        <strain evidence="4">NBL</strain>
    </source>
</reference>
<dbReference type="GO" id="GO:0003677">
    <property type="term" value="F:DNA binding"/>
    <property type="evidence" value="ECO:0007669"/>
    <property type="project" value="InterPro"/>
</dbReference>
<feature type="region of interest" description="Disordered" evidence="2">
    <location>
        <begin position="486"/>
        <end position="514"/>
    </location>
</feature>
<proteinExistence type="predicted"/>
<dbReference type="GO" id="GO:0008270">
    <property type="term" value="F:zinc ion binding"/>
    <property type="evidence" value="ECO:0007669"/>
    <property type="project" value="InterPro"/>
</dbReference>
<dbReference type="GO" id="GO:0003700">
    <property type="term" value="F:DNA-binding transcription factor activity"/>
    <property type="evidence" value="ECO:0007669"/>
    <property type="project" value="InterPro"/>
</dbReference>
<keyword evidence="5" id="KW-1185">Reference proteome</keyword>
<sequence length="796" mass="88275">MYRVRKSCSNDMLRDVTPSIELRSIIAVEGSRFSTRWIELDREYRMYSSGFGEACKGAEMTPQSFVRTPSLTAEDASEPPASDPGSDNESLPPHTSEIGTLKKLPNSGTSWVGSSSGVYFVNTVRRAFSAALLDANASTIPASEDILTGEDADGRNYNGPVAGAGHSVTEGDFRRVMLASLGRPPADRELAMELVTSFFRCWHPLFPFMHGPRFLQDIELIYSMPDVTATGTFSPVESRRLANFQLIINIASLDRKDIHLPIESRIKSTSDVTRVAGCFSVNHDIASIQLLIAAELYLVATISLRQASTVAGMILKLIYHAGLHRCPLRYAALSLEDCEIRKRIFWSAYALDRHLSLSLGDPNTVQDSDIDVCLSGRELHKAVAQEFIINPADELKMHMPQPQSGPHGSGPPSDDPRVVNMNEGSEAREKAQREAAMTAYVHYGKLTGRIIEIFHKSIHARFQTPEAITFLNSDIETWWNDLPAAFTNEDDEDDQTTSSNRNNDDNPSTSQTPYQTHKQLKPFFQILYHQLLLLLNRPRLSLDQSTAEFQHGLQICIKASRNTLTALRKHRDNGQSMLLPGLLSATWMAGLIIAFACQLGKYPKARAVADISNCLIVLESMGFRDWFTVKNCHKVLSLLLSNIKSRRAGRDGFLSVNAVVRPSRKRTIDDNAGLDSGSPRKKLDRTSPGHTRASAGVGEWKGMTALSRSCIQCLRMFAKLSEMSCHVDVAVSTQSVLSEWLMCVHRVRLPVGFASFLLDSSSIPPHCKLGIDSLSYPALYRAIRRGCQDIACPPRY</sequence>
<evidence type="ECO:0000256" key="1">
    <source>
        <dbReference type="ARBA" id="ARBA00023242"/>
    </source>
</evidence>
<dbReference type="AlphaFoldDB" id="A0AAD9Z683"/>
<dbReference type="InterPro" id="IPR050987">
    <property type="entry name" value="AtrR-like"/>
</dbReference>
<dbReference type="EMBL" id="JANJYJ010000730">
    <property type="protein sequence ID" value="KAK3172185.1"/>
    <property type="molecule type" value="Genomic_DNA"/>
</dbReference>
<evidence type="ECO:0000256" key="2">
    <source>
        <dbReference type="SAM" id="MobiDB-lite"/>
    </source>
</evidence>
<dbReference type="SMART" id="SM00906">
    <property type="entry name" value="Fungal_trans"/>
    <property type="match status" value="1"/>
</dbReference>
<dbReference type="InterPro" id="IPR007219">
    <property type="entry name" value="XnlR_reg_dom"/>
</dbReference>
<feature type="compositionally biased region" description="Polar residues" evidence="2">
    <location>
        <begin position="496"/>
        <end position="514"/>
    </location>
</feature>
<dbReference type="GO" id="GO:0006351">
    <property type="term" value="P:DNA-templated transcription"/>
    <property type="evidence" value="ECO:0007669"/>
    <property type="project" value="InterPro"/>
</dbReference>
<gene>
    <name evidence="4" type="ORF">Dsin_033003</name>
</gene>
<feature type="region of interest" description="Disordered" evidence="2">
    <location>
        <begin position="668"/>
        <end position="695"/>
    </location>
</feature>
<dbReference type="Pfam" id="PF04082">
    <property type="entry name" value="Fungal_trans"/>
    <property type="match status" value="1"/>
</dbReference>
<evidence type="ECO:0000259" key="3">
    <source>
        <dbReference type="SMART" id="SM00906"/>
    </source>
</evidence>
<protein>
    <recommendedName>
        <fullName evidence="3">Xylanolytic transcriptional activator regulatory domain-containing protein</fullName>
    </recommendedName>
</protein>